<accession>A0ACA9QXF6</accession>
<name>A0ACA9QXF6_9GLOM</name>
<proteinExistence type="predicted"/>
<keyword evidence="2" id="KW-1185">Reference proteome</keyword>
<evidence type="ECO:0000313" key="1">
    <source>
        <dbReference type="EMBL" id="CAG8768292.1"/>
    </source>
</evidence>
<dbReference type="Proteomes" id="UP000789366">
    <property type="component" value="Unassembled WGS sequence"/>
</dbReference>
<protein>
    <submittedName>
        <fullName evidence="1">17025_t:CDS:1</fullName>
    </submittedName>
</protein>
<comment type="caution">
    <text evidence="1">The sequence shown here is derived from an EMBL/GenBank/DDBJ whole genome shotgun (WGS) entry which is preliminary data.</text>
</comment>
<organism evidence="1 2">
    <name type="scientific">Cetraspora pellucida</name>
    <dbReference type="NCBI Taxonomy" id="1433469"/>
    <lineage>
        <taxon>Eukaryota</taxon>
        <taxon>Fungi</taxon>
        <taxon>Fungi incertae sedis</taxon>
        <taxon>Mucoromycota</taxon>
        <taxon>Glomeromycotina</taxon>
        <taxon>Glomeromycetes</taxon>
        <taxon>Diversisporales</taxon>
        <taxon>Gigasporaceae</taxon>
        <taxon>Cetraspora</taxon>
    </lineage>
</organism>
<reference evidence="1" key="1">
    <citation type="submission" date="2021-06" db="EMBL/GenBank/DDBJ databases">
        <authorList>
            <person name="Kallberg Y."/>
            <person name="Tangrot J."/>
            <person name="Rosling A."/>
        </authorList>
    </citation>
    <scope>NUCLEOTIDE SEQUENCE</scope>
    <source>
        <strain evidence="1">28 12/20/2015</strain>
    </source>
</reference>
<gene>
    <name evidence="1" type="ORF">SPELUC_LOCUS15609</name>
</gene>
<sequence length="109" mass="12407">MSQMMVSVCITTDLWTQNHIPYISITAHWLSENFTMYQSLITIEHFTYSHIGDQIEDFLRKILAEWNLFDKVKAVITDNASSMIKAIRQLGATHLGCTAHTIHLAVIDG</sequence>
<dbReference type="EMBL" id="CAJVPW010052492">
    <property type="protein sequence ID" value="CAG8768292.1"/>
    <property type="molecule type" value="Genomic_DNA"/>
</dbReference>
<feature type="non-terminal residue" evidence="1">
    <location>
        <position position="109"/>
    </location>
</feature>
<evidence type="ECO:0000313" key="2">
    <source>
        <dbReference type="Proteomes" id="UP000789366"/>
    </source>
</evidence>